<keyword evidence="3" id="KW-0689">Ribosomal protein</keyword>
<dbReference type="InterPro" id="IPR036249">
    <property type="entry name" value="Thioredoxin-like_sf"/>
</dbReference>
<keyword evidence="9" id="KW-1185">Reference proteome</keyword>
<evidence type="ECO:0000313" key="10">
    <source>
        <dbReference type="WBParaSite" id="SSTP_0001153200.1"/>
    </source>
</evidence>
<dbReference type="Proteomes" id="UP000035681">
    <property type="component" value="Unplaced"/>
</dbReference>
<evidence type="ECO:0000256" key="4">
    <source>
        <dbReference type="ARBA" id="ARBA00023128"/>
    </source>
</evidence>
<evidence type="ECO:0000256" key="1">
    <source>
        <dbReference type="ARBA" id="ARBA00004173"/>
    </source>
</evidence>
<name>A0A0K0EQ03_STRER</name>
<feature type="domain" description="Ribosomal protein/NADH dehydrogenase" evidence="8">
    <location>
        <begin position="38"/>
        <end position="111"/>
    </location>
</feature>
<dbReference type="WBParaSite" id="SSTP_0001153200.1">
    <property type="protein sequence ID" value="SSTP_0001153200.1"/>
    <property type="gene ID" value="SSTP_0001153200"/>
</dbReference>
<dbReference type="WBParaSite" id="TCONS_00002295.p1">
    <property type="protein sequence ID" value="TCONS_00002295.p1"/>
    <property type="gene ID" value="XLOC_002157"/>
</dbReference>
<sequence length="170" mass="19889">MPFMHGSMPLRRTYYYLEQGKILLRDNVAVLSLGYHSKPKPEQVGAKDFIFWHWAQLQYKNPKVQLVKLRDLVITPYAQAFLHDGREVLFDLEGLKKEEIVDLISKTLGKTELVYKREHLEKMQLHNPASFGSDCSRQCICEMQGQQPCTSLVEAPEFLKGKWRWNHNNL</sequence>
<dbReference type="SUPFAM" id="SSF52833">
    <property type="entry name" value="Thioredoxin-like"/>
    <property type="match status" value="1"/>
</dbReference>
<dbReference type="GO" id="GO:0005739">
    <property type="term" value="C:mitochondrion"/>
    <property type="evidence" value="ECO:0007669"/>
    <property type="project" value="UniProtKB-SubCell"/>
</dbReference>
<evidence type="ECO:0000256" key="5">
    <source>
        <dbReference type="ARBA" id="ARBA00023274"/>
    </source>
</evidence>
<evidence type="ECO:0000259" key="8">
    <source>
        <dbReference type="SMART" id="SM00916"/>
    </source>
</evidence>
<dbReference type="Pfam" id="PF05047">
    <property type="entry name" value="L51_S25_CI-B8"/>
    <property type="match status" value="1"/>
</dbReference>
<proteinExistence type="inferred from homology"/>
<keyword evidence="4" id="KW-0496">Mitochondrion</keyword>
<dbReference type="GO" id="GO:1990904">
    <property type="term" value="C:ribonucleoprotein complex"/>
    <property type="evidence" value="ECO:0007669"/>
    <property type="project" value="UniProtKB-KW"/>
</dbReference>
<dbReference type="STRING" id="6248.A0A0K0EQ03"/>
<reference evidence="10" key="1">
    <citation type="submission" date="2015-08" db="UniProtKB">
        <authorList>
            <consortium name="WormBaseParasite"/>
        </authorList>
    </citation>
    <scope>IDENTIFICATION</scope>
</reference>
<dbReference type="AlphaFoldDB" id="A0A0K0EQ03"/>
<dbReference type="GO" id="GO:0003735">
    <property type="term" value="F:structural constituent of ribosome"/>
    <property type="evidence" value="ECO:0007669"/>
    <property type="project" value="InterPro"/>
</dbReference>
<comment type="subcellular location">
    <subcellularLocation>
        <location evidence="1">Mitochondrion</location>
    </subcellularLocation>
</comment>
<accession>A0A0K0EQ03</accession>
<keyword evidence="5" id="KW-0687">Ribonucleoprotein</keyword>
<dbReference type="InterPro" id="IPR040049">
    <property type="entry name" value="Ribosomal_mS25/mL61"/>
</dbReference>
<organism evidence="10">
    <name type="scientific">Strongyloides stercoralis</name>
    <name type="common">Threadworm</name>
    <dbReference type="NCBI Taxonomy" id="6248"/>
    <lineage>
        <taxon>Eukaryota</taxon>
        <taxon>Metazoa</taxon>
        <taxon>Ecdysozoa</taxon>
        <taxon>Nematoda</taxon>
        <taxon>Chromadorea</taxon>
        <taxon>Rhabditida</taxon>
        <taxon>Tylenchina</taxon>
        <taxon>Panagrolaimomorpha</taxon>
        <taxon>Strongyloidoidea</taxon>
        <taxon>Strongyloididae</taxon>
        <taxon>Strongyloides</taxon>
    </lineage>
</organism>
<evidence type="ECO:0000313" key="9">
    <source>
        <dbReference type="Proteomes" id="UP000035681"/>
    </source>
</evidence>
<evidence type="ECO:0000256" key="2">
    <source>
        <dbReference type="ARBA" id="ARBA00008046"/>
    </source>
</evidence>
<evidence type="ECO:0000256" key="3">
    <source>
        <dbReference type="ARBA" id="ARBA00022980"/>
    </source>
</evidence>
<dbReference type="InterPro" id="IPR007741">
    <property type="entry name" value="Ribosomal_mL43/mS25/NADH_DH"/>
</dbReference>
<dbReference type="SMART" id="SM00916">
    <property type="entry name" value="L51_S25_CI-B8"/>
    <property type="match status" value="1"/>
</dbReference>
<evidence type="ECO:0000256" key="7">
    <source>
        <dbReference type="ARBA" id="ARBA00035369"/>
    </source>
</evidence>
<dbReference type="PANTHER" id="PTHR13274:SF2">
    <property type="entry name" value="SMALL RIBOSOMAL SUBUNIT PROTEIN MS25"/>
    <property type="match status" value="1"/>
</dbReference>
<dbReference type="PANTHER" id="PTHR13274">
    <property type="entry name" value="MITOCHONDRIAL RIBOSOMAL PROTEIN S25"/>
    <property type="match status" value="1"/>
</dbReference>
<dbReference type="GO" id="GO:0005840">
    <property type="term" value="C:ribosome"/>
    <property type="evidence" value="ECO:0007669"/>
    <property type="project" value="UniProtKB-KW"/>
</dbReference>
<comment type="similarity">
    <text evidence="2">Belongs to the mitochondrion-specific ribosomal protein mS25 family.</text>
</comment>
<evidence type="ECO:0000256" key="6">
    <source>
        <dbReference type="ARBA" id="ARBA00035139"/>
    </source>
</evidence>
<protein>
    <recommendedName>
        <fullName evidence="6">Small ribosomal subunit protein mS25</fullName>
    </recommendedName>
    <alternativeName>
        <fullName evidence="7">28S ribosomal protein S25, mitochondrial</fullName>
    </alternativeName>
</protein>